<name>A0A699V564_TANCI</name>
<feature type="non-terminal residue" evidence="2">
    <location>
        <position position="1"/>
    </location>
</feature>
<proteinExistence type="predicted"/>
<protein>
    <submittedName>
        <fullName evidence="2">Uncharacterized protein</fullName>
    </submittedName>
</protein>
<accession>A0A699V564</accession>
<feature type="compositionally biased region" description="Low complexity" evidence="1">
    <location>
        <begin position="39"/>
        <end position="50"/>
    </location>
</feature>
<comment type="caution">
    <text evidence="2">The sequence shown here is derived from an EMBL/GenBank/DDBJ whole genome shotgun (WGS) entry which is preliminary data.</text>
</comment>
<evidence type="ECO:0000313" key="2">
    <source>
        <dbReference type="EMBL" id="GFD28799.1"/>
    </source>
</evidence>
<sequence length="99" mass="11122">EETVTLKRRRDCDADKDEEPFAGLDRGSKRRREGKEPESASASESATAEEPIQTTFQMEEPSHPEFDTAGPTCKLLKGSCKSLVELEYHLEEVYKATTD</sequence>
<gene>
    <name evidence="2" type="ORF">Tci_900768</name>
</gene>
<dbReference type="AlphaFoldDB" id="A0A699V564"/>
<reference evidence="2" key="1">
    <citation type="journal article" date="2019" name="Sci. Rep.">
        <title>Draft genome of Tanacetum cinerariifolium, the natural source of mosquito coil.</title>
        <authorList>
            <person name="Yamashiro T."/>
            <person name="Shiraishi A."/>
            <person name="Satake H."/>
            <person name="Nakayama K."/>
        </authorList>
    </citation>
    <scope>NUCLEOTIDE SEQUENCE</scope>
</reference>
<organism evidence="2">
    <name type="scientific">Tanacetum cinerariifolium</name>
    <name type="common">Dalmatian daisy</name>
    <name type="synonym">Chrysanthemum cinerariifolium</name>
    <dbReference type="NCBI Taxonomy" id="118510"/>
    <lineage>
        <taxon>Eukaryota</taxon>
        <taxon>Viridiplantae</taxon>
        <taxon>Streptophyta</taxon>
        <taxon>Embryophyta</taxon>
        <taxon>Tracheophyta</taxon>
        <taxon>Spermatophyta</taxon>
        <taxon>Magnoliopsida</taxon>
        <taxon>eudicotyledons</taxon>
        <taxon>Gunneridae</taxon>
        <taxon>Pentapetalae</taxon>
        <taxon>asterids</taxon>
        <taxon>campanulids</taxon>
        <taxon>Asterales</taxon>
        <taxon>Asteraceae</taxon>
        <taxon>Asteroideae</taxon>
        <taxon>Anthemideae</taxon>
        <taxon>Anthemidinae</taxon>
        <taxon>Tanacetum</taxon>
    </lineage>
</organism>
<evidence type="ECO:0000256" key="1">
    <source>
        <dbReference type="SAM" id="MobiDB-lite"/>
    </source>
</evidence>
<feature type="non-terminal residue" evidence="2">
    <location>
        <position position="99"/>
    </location>
</feature>
<dbReference type="EMBL" id="BKCJ011388757">
    <property type="protein sequence ID" value="GFD28799.1"/>
    <property type="molecule type" value="Genomic_DNA"/>
</dbReference>
<feature type="region of interest" description="Disordered" evidence="1">
    <location>
        <begin position="1"/>
        <end position="70"/>
    </location>
</feature>